<keyword evidence="2" id="KW-0732">Signal</keyword>
<evidence type="ECO:0000256" key="2">
    <source>
        <dbReference type="SAM" id="SignalP"/>
    </source>
</evidence>
<comment type="caution">
    <text evidence="3">The sequence shown here is derived from an EMBL/GenBank/DDBJ whole genome shotgun (WGS) entry which is preliminary data.</text>
</comment>
<dbReference type="OrthoDB" id="441475at2759"/>
<evidence type="ECO:0000256" key="1">
    <source>
        <dbReference type="SAM" id="MobiDB-lite"/>
    </source>
</evidence>
<dbReference type="AlphaFoldDB" id="A0A812RTL5"/>
<feature type="region of interest" description="Disordered" evidence="1">
    <location>
        <begin position="185"/>
        <end position="205"/>
    </location>
</feature>
<gene>
    <name evidence="3" type="primary">smd2</name>
    <name evidence="3" type="ORF">SNAT2548_LOCUS24901</name>
</gene>
<feature type="chain" id="PRO_5033009562" evidence="2">
    <location>
        <begin position="22"/>
        <end position="578"/>
    </location>
</feature>
<feature type="region of interest" description="Disordered" evidence="1">
    <location>
        <begin position="422"/>
        <end position="443"/>
    </location>
</feature>
<protein>
    <submittedName>
        <fullName evidence="3">Smd2 protein</fullName>
    </submittedName>
</protein>
<dbReference type="EMBL" id="CAJNDS010002373">
    <property type="protein sequence ID" value="CAE7453624.1"/>
    <property type="molecule type" value="Genomic_DNA"/>
</dbReference>
<reference evidence="3" key="1">
    <citation type="submission" date="2021-02" db="EMBL/GenBank/DDBJ databases">
        <authorList>
            <person name="Dougan E. K."/>
            <person name="Rhodes N."/>
            <person name="Thang M."/>
            <person name="Chan C."/>
        </authorList>
    </citation>
    <scope>NUCLEOTIDE SEQUENCE</scope>
</reference>
<evidence type="ECO:0000313" key="3">
    <source>
        <dbReference type="EMBL" id="CAE7453624.1"/>
    </source>
</evidence>
<evidence type="ECO:0000313" key="4">
    <source>
        <dbReference type="Proteomes" id="UP000604046"/>
    </source>
</evidence>
<accession>A0A812RTL5</accession>
<organism evidence="3 4">
    <name type="scientific">Symbiodinium natans</name>
    <dbReference type="NCBI Taxonomy" id="878477"/>
    <lineage>
        <taxon>Eukaryota</taxon>
        <taxon>Sar</taxon>
        <taxon>Alveolata</taxon>
        <taxon>Dinophyceae</taxon>
        <taxon>Suessiales</taxon>
        <taxon>Symbiodiniaceae</taxon>
        <taxon>Symbiodinium</taxon>
    </lineage>
</organism>
<proteinExistence type="predicted"/>
<keyword evidence="4" id="KW-1185">Reference proteome</keyword>
<dbReference type="Proteomes" id="UP000604046">
    <property type="component" value="Unassembled WGS sequence"/>
</dbReference>
<sequence length="578" mass="64664">MAGGLRGGWLLFLLAAPMLTAQEDGKAATLYCKCTWMDNWWFHLVEDLPRILGSAEDGKSMLARDETSNASRASSPSWKLLEKLVQKERLCRREPSLLELLTVETLCVPGTLATDLLCSLYYSFAFPTSEQLLRQSARRARRMRLLLYKAKDCLDATPWPFDVEDLEEYARSWLEFEAEVWPPLRPPRTAGAPPPPRWAGRSRPKPRSLLPADLRRCIPLQRGFAASHSSVVAHCWDRRARSTETSCKACCDPRFPRGRRECFGGVWTFETCCAPDDLTKGWGPPPQAVETLASPRTHPGIWRQLQELREELRAVRAANARAFESPRDSMPDTQSKATWDEVRQWVEEQLALPESAGGRQKIFPGLDLLLSTRACVGKQIELPWFLLGGRPEDAGVELASRSGALCSSGLLVAGELVSRPGRRATVPTMPGTDGSRSSSNSHRVSGLHKLESYGLELMAPCRVRNLSLDGSCFCGNDPCTPWTQFGRECCREDDGLQWHGVGLLTGELRTNIAHFARDALWLHRLFQGPESLEALGSGQRTVERVLTKHAATECMENDRCVKTGRQVIFPMEEFMEEA</sequence>
<name>A0A812RTL5_9DINO</name>
<feature type="signal peptide" evidence="2">
    <location>
        <begin position="1"/>
        <end position="21"/>
    </location>
</feature>